<gene>
    <name evidence="1" type="ORF">HINF_LOCUS44671</name>
</gene>
<name>A0ABP1K2C2_9EUKA</name>
<reference evidence="1 2" key="1">
    <citation type="submission" date="2024-07" db="EMBL/GenBank/DDBJ databases">
        <authorList>
            <person name="Akdeniz Z."/>
        </authorList>
    </citation>
    <scope>NUCLEOTIDE SEQUENCE [LARGE SCALE GENOMIC DNA]</scope>
</reference>
<organism evidence="1 2">
    <name type="scientific">Hexamita inflata</name>
    <dbReference type="NCBI Taxonomy" id="28002"/>
    <lineage>
        <taxon>Eukaryota</taxon>
        <taxon>Metamonada</taxon>
        <taxon>Diplomonadida</taxon>
        <taxon>Hexamitidae</taxon>
        <taxon>Hexamitinae</taxon>
        <taxon>Hexamita</taxon>
    </lineage>
</organism>
<accession>A0ABP1K2C2</accession>
<evidence type="ECO:0000313" key="1">
    <source>
        <dbReference type="EMBL" id="CAL6052063.1"/>
    </source>
</evidence>
<keyword evidence="2" id="KW-1185">Reference proteome</keyword>
<dbReference type="EMBL" id="CAXDID020000190">
    <property type="protein sequence ID" value="CAL6052063.1"/>
    <property type="molecule type" value="Genomic_DNA"/>
</dbReference>
<comment type="caution">
    <text evidence="1">The sequence shown here is derived from an EMBL/GenBank/DDBJ whole genome shotgun (WGS) entry which is preliminary data.</text>
</comment>
<proteinExistence type="predicted"/>
<sequence>MADEHQRQVYETIEQHQNAHEFTKQQRKPGGLQHTPCYVVGSQVGQSEPHPILQSAQLLILLSTIFKQQPLLLHCESLVHQDPVQRFIKVVILNEMNYLSN</sequence>
<dbReference type="Proteomes" id="UP001642409">
    <property type="component" value="Unassembled WGS sequence"/>
</dbReference>
<protein>
    <submittedName>
        <fullName evidence="1">Hypothetical_protein</fullName>
    </submittedName>
</protein>
<evidence type="ECO:0000313" key="2">
    <source>
        <dbReference type="Proteomes" id="UP001642409"/>
    </source>
</evidence>